<dbReference type="InterPro" id="IPR033985">
    <property type="entry name" value="SusD-like_N"/>
</dbReference>
<reference evidence="8" key="1">
    <citation type="submission" date="2023-05" db="EMBL/GenBank/DDBJ databases">
        <authorList>
            <person name="Zhang X."/>
        </authorList>
    </citation>
    <scope>NUCLEOTIDE SEQUENCE</scope>
    <source>
        <strain evidence="8">BD1B2-1</strain>
    </source>
</reference>
<dbReference type="InterPro" id="IPR012944">
    <property type="entry name" value="SusD_RagB_dom"/>
</dbReference>
<keyword evidence="5" id="KW-0998">Cell outer membrane</keyword>
<evidence type="ECO:0000256" key="2">
    <source>
        <dbReference type="ARBA" id="ARBA00006275"/>
    </source>
</evidence>
<keyword evidence="9" id="KW-1185">Reference proteome</keyword>
<evidence type="ECO:0000256" key="3">
    <source>
        <dbReference type="ARBA" id="ARBA00022729"/>
    </source>
</evidence>
<feature type="domain" description="SusD-like N-terminal" evidence="7">
    <location>
        <begin position="39"/>
        <end position="217"/>
    </location>
</feature>
<protein>
    <submittedName>
        <fullName evidence="8">RagB/SusD family nutrient uptake outer membrane protein</fullName>
    </submittedName>
</protein>
<comment type="subcellular location">
    <subcellularLocation>
        <location evidence="1">Cell outer membrane</location>
    </subcellularLocation>
</comment>
<dbReference type="SUPFAM" id="SSF48452">
    <property type="entry name" value="TPR-like"/>
    <property type="match status" value="1"/>
</dbReference>
<dbReference type="InterPro" id="IPR011990">
    <property type="entry name" value="TPR-like_helical_dom_sf"/>
</dbReference>
<gene>
    <name evidence="8" type="ORF">QNI22_21845</name>
</gene>
<dbReference type="GO" id="GO:0009279">
    <property type="term" value="C:cell outer membrane"/>
    <property type="evidence" value="ECO:0007669"/>
    <property type="project" value="UniProtKB-SubCell"/>
</dbReference>
<evidence type="ECO:0000256" key="4">
    <source>
        <dbReference type="ARBA" id="ARBA00023136"/>
    </source>
</evidence>
<dbReference type="Gene3D" id="1.25.40.390">
    <property type="match status" value="1"/>
</dbReference>
<evidence type="ECO:0000313" key="9">
    <source>
        <dbReference type="Proteomes" id="UP001232063"/>
    </source>
</evidence>
<proteinExistence type="inferred from homology"/>
<evidence type="ECO:0000259" key="7">
    <source>
        <dbReference type="Pfam" id="PF14322"/>
    </source>
</evidence>
<evidence type="ECO:0000313" key="8">
    <source>
        <dbReference type="EMBL" id="MDJ1503327.1"/>
    </source>
</evidence>
<feature type="domain" description="RagB/SusD" evidence="6">
    <location>
        <begin position="318"/>
        <end position="455"/>
    </location>
</feature>
<sequence length="455" mass="50270">MKLSIQKIFLVCFTGWFLTGCQDLLNPKPNNILSADIVLTSPDDVPQVRIGLYNALRGTAALSVVAGDLTADLAIHNGTFTVYNELSNKKILSTNSAAATFWAGVYNVVYIANFIEERLPGLAGVSTTDKNHLLAEARLLRGYAYFIGANTFGGIPLVTTTDVDANSNIGRSSKEEILAFALEDITQAIENLPDTATTGVGYATKHVARAMLARYYLYQSDWVQAEQFATQVINSGQYLLEPNFNTIVTQDFTRESILEVGYTITDDPGTSTYGLNNIFVGRREVIPANSFLLKIFSNESGERNLTVSFDVRNQRGNDNGFSVAKYGTSDEDNNNIVLFRLAEMYLIRAEARARQGKLTGANGAITDINVLRTRAKANTIVSGNQSDILTAIENERLYELAFEGHRWYDLVRTGRANAVMTTFSSNWKDTYNVWPIPQIEIQRNPALRGSQNPGY</sequence>
<dbReference type="Proteomes" id="UP001232063">
    <property type="component" value="Unassembled WGS sequence"/>
</dbReference>
<comment type="similarity">
    <text evidence="2">Belongs to the SusD family.</text>
</comment>
<keyword evidence="3" id="KW-0732">Signal</keyword>
<evidence type="ECO:0000259" key="6">
    <source>
        <dbReference type="Pfam" id="PF07980"/>
    </source>
</evidence>
<name>A0AAE3UHC8_9BACT</name>
<dbReference type="PROSITE" id="PS51257">
    <property type="entry name" value="PROKAR_LIPOPROTEIN"/>
    <property type="match status" value="1"/>
</dbReference>
<keyword evidence="4" id="KW-0472">Membrane</keyword>
<evidence type="ECO:0000256" key="1">
    <source>
        <dbReference type="ARBA" id="ARBA00004442"/>
    </source>
</evidence>
<evidence type="ECO:0000256" key="5">
    <source>
        <dbReference type="ARBA" id="ARBA00023237"/>
    </source>
</evidence>
<dbReference type="AlphaFoldDB" id="A0AAE3UHC8"/>
<dbReference type="RefSeq" id="WP_314513949.1">
    <property type="nucleotide sequence ID" value="NZ_JASJOU010000008.1"/>
</dbReference>
<dbReference type="EMBL" id="JASJOU010000008">
    <property type="protein sequence ID" value="MDJ1503327.1"/>
    <property type="molecule type" value="Genomic_DNA"/>
</dbReference>
<dbReference type="Pfam" id="PF14322">
    <property type="entry name" value="SusD-like_3"/>
    <property type="match status" value="1"/>
</dbReference>
<organism evidence="8 9">
    <name type="scientific">Xanthocytophaga agilis</name>
    <dbReference type="NCBI Taxonomy" id="3048010"/>
    <lineage>
        <taxon>Bacteria</taxon>
        <taxon>Pseudomonadati</taxon>
        <taxon>Bacteroidota</taxon>
        <taxon>Cytophagia</taxon>
        <taxon>Cytophagales</taxon>
        <taxon>Rhodocytophagaceae</taxon>
        <taxon>Xanthocytophaga</taxon>
    </lineage>
</organism>
<accession>A0AAE3UHC8</accession>
<dbReference type="CDD" id="cd08977">
    <property type="entry name" value="SusD"/>
    <property type="match status" value="1"/>
</dbReference>
<dbReference type="Pfam" id="PF07980">
    <property type="entry name" value="SusD_RagB"/>
    <property type="match status" value="1"/>
</dbReference>
<comment type="caution">
    <text evidence="8">The sequence shown here is derived from an EMBL/GenBank/DDBJ whole genome shotgun (WGS) entry which is preliminary data.</text>
</comment>